<organism evidence="1 2">
    <name type="scientific">Cardamine amara subsp. amara</name>
    <dbReference type="NCBI Taxonomy" id="228776"/>
    <lineage>
        <taxon>Eukaryota</taxon>
        <taxon>Viridiplantae</taxon>
        <taxon>Streptophyta</taxon>
        <taxon>Embryophyta</taxon>
        <taxon>Tracheophyta</taxon>
        <taxon>Spermatophyta</taxon>
        <taxon>Magnoliopsida</taxon>
        <taxon>eudicotyledons</taxon>
        <taxon>Gunneridae</taxon>
        <taxon>Pentapetalae</taxon>
        <taxon>rosids</taxon>
        <taxon>malvids</taxon>
        <taxon>Brassicales</taxon>
        <taxon>Brassicaceae</taxon>
        <taxon>Cardamineae</taxon>
        <taxon>Cardamine</taxon>
    </lineage>
</organism>
<dbReference type="EMBL" id="JBANAX010000615">
    <property type="protein sequence ID" value="KAL1200582.1"/>
    <property type="molecule type" value="Genomic_DNA"/>
</dbReference>
<gene>
    <name evidence="1" type="ORF">V5N11_032980</name>
</gene>
<proteinExistence type="predicted"/>
<dbReference type="PANTHER" id="PTHR33103">
    <property type="entry name" value="OS01G0153900 PROTEIN"/>
    <property type="match status" value="1"/>
</dbReference>
<comment type="caution">
    <text evidence="1">The sequence shown here is derived from an EMBL/GenBank/DDBJ whole genome shotgun (WGS) entry which is preliminary data.</text>
</comment>
<dbReference type="InterPro" id="IPR007750">
    <property type="entry name" value="DUF674"/>
</dbReference>
<name>A0ABD1A133_CARAN</name>
<accession>A0ABD1A133</accession>
<keyword evidence="2" id="KW-1185">Reference proteome</keyword>
<dbReference type="Pfam" id="PF05056">
    <property type="entry name" value="DUF674"/>
    <property type="match status" value="1"/>
</dbReference>
<reference evidence="1 2" key="1">
    <citation type="submission" date="2024-04" db="EMBL/GenBank/DDBJ databases">
        <title>Genome assembly C_amara_ONT_v2.</title>
        <authorList>
            <person name="Yant L."/>
            <person name="Moore C."/>
            <person name="Slenker M."/>
        </authorList>
    </citation>
    <scope>NUCLEOTIDE SEQUENCE [LARGE SCALE GENOMIC DNA]</scope>
    <source>
        <tissue evidence="1">Leaf</tissue>
    </source>
</reference>
<evidence type="ECO:0000313" key="1">
    <source>
        <dbReference type="EMBL" id="KAL1200582.1"/>
    </source>
</evidence>
<dbReference type="Proteomes" id="UP001558713">
    <property type="component" value="Unassembled WGS sequence"/>
</dbReference>
<dbReference type="PANTHER" id="PTHR33103:SF27">
    <property type="entry name" value="OS04G0594700 PROTEIN"/>
    <property type="match status" value="1"/>
</dbReference>
<dbReference type="AlphaFoldDB" id="A0ABD1A133"/>
<protein>
    <submittedName>
        <fullName evidence="1">Uncharacterized protein</fullName>
    </submittedName>
</protein>
<sequence>MKILYVECGEDFVDLLFTFLAIPLEHIWEISSNHISLGCVENLCRSFKDLSGNERTQIANPKFVLPYYYSCRNQLLNIITLKPNFYLSFNDFNLHSSRSCFSMTTNRTSRQMSFIDPKYHGDDQVSTQGSGFVKRNSNFRVSDDLVVTPKNATSTFCALKKFHIHIEDIEVQKVSISKAHALNLLRASLVTSSVLNTAFRSLIVWKSKEEKVSWNPISKKPKKIEVS</sequence>
<evidence type="ECO:0000313" key="2">
    <source>
        <dbReference type="Proteomes" id="UP001558713"/>
    </source>
</evidence>